<keyword evidence="1" id="KW-0472">Membrane</keyword>
<dbReference type="KEGG" id="lpg:BB562_15380"/>
<gene>
    <name evidence="5" type="ORF">D6U17_14380</name>
    <name evidence="4" type="ORF">D6U18_15140</name>
    <name evidence="2" type="ORF">OOJ94_07835</name>
    <name evidence="3" type="ORF">RI536_05975</name>
</gene>
<reference evidence="2" key="2">
    <citation type="submission" date="2022-11" db="EMBL/GenBank/DDBJ databases">
        <authorList>
            <person name="Wang Z."/>
        </authorList>
    </citation>
    <scope>NUCLEOTIDE SEQUENCE</scope>
    <source>
        <strain evidence="2">P2000</strain>
    </source>
</reference>
<evidence type="ECO:0000313" key="7">
    <source>
        <dbReference type="Proteomes" id="UP000281061"/>
    </source>
</evidence>
<dbReference type="Proteomes" id="UP000281061">
    <property type="component" value="Unassembled WGS sequence"/>
</dbReference>
<reference evidence="6 7" key="1">
    <citation type="submission" date="2018-10" db="EMBL/GenBank/DDBJ databases">
        <title>Genome sequences of five Lactobacillus pentosus strains isolated from brines of traditionally fermented spanish-style green table olives and differences between them.</title>
        <authorList>
            <person name="Jimenez Diaz R."/>
        </authorList>
    </citation>
    <scope>NUCLEOTIDE SEQUENCE [LARGE SCALE GENOMIC DNA]</scope>
    <source>
        <strain evidence="4 6">IG10</strain>
        <strain evidence="5 7">IG8</strain>
    </source>
</reference>
<evidence type="ECO:0000313" key="5">
    <source>
        <dbReference type="EMBL" id="RMW52714.1"/>
    </source>
</evidence>
<sequence>MELTIGLIIGTSLILAVLCGVLSGHYYRQRAKIAGTIWALITLLLVGLAAFFGWVVWFGM</sequence>
<dbReference type="EMBL" id="JAPEQV010000007">
    <property type="protein sequence ID" value="MDF2312723.1"/>
    <property type="molecule type" value="Genomic_DNA"/>
</dbReference>
<name>A0A2I0Z0F7_LACPE</name>
<dbReference type="Proteomes" id="UP001267003">
    <property type="component" value="Unassembled WGS sequence"/>
</dbReference>
<evidence type="ECO:0000256" key="1">
    <source>
        <dbReference type="SAM" id="Phobius"/>
    </source>
</evidence>
<dbReference type="EMBL" id="RDCJ01000113">
    <property type="protein sequence ID" value="RMW43909.1"/>
    <property type="molecule type" value="Genomic_DNA"/>
</dbReference>
<reference evidence="2" key="3">
    <citation type="journal article" date="2023" name="Front Nutr">
        <title>Lactiplantibacillus pentosus P2020 protects the hyperuricemia and renal inflammation in mice.</title>
        <authorList>
            <person name="Wang Z."/>
            <person name="Song L."/>
            <person name="Li X."/>
            <person name="Xiao Y."/>
            <person name="Huang Y."/>
            <person name="Zhang Y."/>
            <person name="Li J."/>
            <person name="Li M."/>
            <person name="Ren Z."/>
        </authorList>
    </citation>
    <scope>NUCLEOTIDE SEQUENCE</scope>
    <source>
        <strain evidence="2">P2000</strain>
    </source>
</reference>
<feature type="transmembrane region" description="Helical" evidence="1">
    <location>
        <begin position="37"/>
        <end position="57"/>
    </location>
</feature>
<evidence type="ECO:0000313" key="4">
    <source>
        <dbReference type="EMBL" id="RMW43909.1"/>
    </source>
</evidence>
<protein>
    <submittedName>
        <fullName evidence="3">Uncharacterized protein</fullName>
    </submittedName>
</protein>
<evidence type="ECO:0000313" key="2">
    <source>
        <dbReference type="EMBL" id="MDF2312723.1"/>
    </source>
</evidence>
<reference evidence="3" key="4">
    <citation type="submission" date="2023-08" db="EMBL/GenBank/DDBJ databases">
        <authorList>
            <person name="Page C.A."/>
            <person name="Perez-Diaz I.M."/>
        </authorList>
    </citation>
    <scope>NUCLEOTIDE SEQUENCE</scope>
    <source>
        <strain evidence="3">7.8.46</strain>
    </source>
</reference>
<dbReference type="RefSeq" id="WP_050338300.1">
    <property type="nucleotide sequence ID" value="NZ_BJZC01000103.1"/>
</dbReference>
<dbReference type="GeneID" id="49395371"/>
<dbReference type="EMBL" id="RDCL01000090">
    <property type="protein sequence ID" value="RMW52714.1"/>
    <property type="molecule type" value="Genomic_DNA"/>
</dbReference>
<dbReference type="AlphaFoldDB" id="A0A2I0Z0F7"/>
<dbReference type="Proteomes" id="UP000276249">
    <property type="component" value="Unassembled WGS sequence"/>
</dbReference>
<keyword evidence="1" id="KW-0812">Transmembrane</keyword>
<feature type="transmembrane region" description="Helical" evidence="1">
    <location>
        <begin position="6"/>
        <end position="25"/>
    </location>
</feature>
<evidence type="ECO:0000313" key="6">
    <source>
        <dbReference type="Proteomes" id="UP000276249"/>
    </source>
</evidence>
<organism evidence="3 8">
    <name type="scientific">Lactiplantibacillus pentosus</name>
    <name type="common">Lactobacillus pentosus</name>
    <dbReference type="NCBI Taxonomy" id="1589"/>
    <lineage>
        <taxon>Bacteria</taxon>
        <taxon>Bacillati</taxon>
        <taxon>Bacillota</taxon>
        <taxon>Bacilli</taxon>
        <taxon>Lactobacillales</taxon>
        <taxon>Lactobacillaceae</taxon>
        <taxon>Lactiplantibacillus</taxon>
    </lineage>
</organism>
<comment type="caution">
    <text evidence="3">The sequence shown here is derived from an EMBL/GenBank/DDBJ whole genome shotgun (WGS) entry which is preliminary data.</text>
</comment>
<proteinExistence type="predicted"/>
<dbReference type="EMBL" id="JAVLAQ010000001">
    <property type="protein sequence ID" value="MDT6989649.1"/>
    <property type="molecule type" value="Genomic_DNA"/>
</dbReference>
<evidence type="ECO:0000313" key="3">
    <source>
        <dbReference type="EMBL" id="MDT6989649.1"/>
    </source>
</evidence>
<accession>A0A2I0Z0F7</accession>
<dbReference type="OrthoDB" id="2324267at2"/>
<dbReference type="Proteomes" id="UP001151834">
    <property type="component" value="Unassembled WGS sequence"/>
</dbReference>
<keyword evidence="1" id="KW-1133">Transmembrane helix</keyword>
<evidence type="ECO:0000313" key="8">
    <source>
        <dbReference type="Proteomes" id="UP001267003"/>
    </source>
</evidence>